<name>A0A8J4UXB6_9MYCE</name>
<reference evidence="2" key="1">
    <citation type="submission" date="2020-01" db="EMBL/GenBank/DDBJ databases">
        <title>Development of genomics and gene disruption for Polysphondylium violaceum indicates a role for the polyketide synthase stlB in stalk morphogenesis.</title>
        <authorList>
            <person name="Narita B."/>
            <person name="Kawabe Y."/>
            <person name="Kin K."/>
            <person name="Saito T."/>
            <person name="Gibbs R."/>
            <person name="Kuspa A."/>
            <person name="Muzny D."/>
            <person name="Queller D."/>
            <person name="Richards S."/>
            <person name="Strassman J."/>
            <person name="Sucgang R."/>
            <person name="Worley K."/>
            <person name="Schaap P."/>
        </authorList>
    </citation>
    <scope>NUCLEOTIDE SEQUENCE</scope>
    <source>
        <strain evidence="2">QSvi11</strain>
    </source>
</reference>
<dbReference type="PANTHER" id="PTHR15600">
    <property type="entry name" value="SACSIN"/>
    <property type="match status" value="1"/>
</dbReference>
<comment type="caution">
    <text evidence="2">The sequence shown here is derived from an EMBL/GenBank/DDBJ whole genome shotgun (WGS) entry which is preliminary data.</text>
</comment>
<dbReference type="InterPro" id="IPR058210">
    <property type="entry name" value="SACS/Nov_dom"/>
</dbReference>
<dbReference type="SUPFAM" id="SSF55874">
    <property type="entry name" value="ATPase domain of HSP90 chaperone/DNA topoisomerase II/histidine kinase"/>
    <property type="match status" value="2"/>
</dbReference>
<dbReference type="Proteomes" id="UP000695562">
    <property type="component" value="Unassembled WGS sequence"/>
</dbReference>
<dbReference type="NCBIfam" id="NF047352">
    <property type="entry name" value="P_loop_sacsin"/>
    <property type="match status" value="1"/>
</dbReference>
<dbReference type="Pfam" id="PF25794">
    <property type="entry name" value="SACS"/>
    <property type="match status" value="2"/>
</dbReference>
<accession>A0A8J4UXB6</accession>
<dbReference type="SMART" id="SM00748">
    <property type="entry name" value="HEPN"/>
    <property type="match status" value="1"/>
</dbReference>
<evidence type="ECO:0000313" key="2">
    <source>
        <dbReference type="EMBL" id="KAF2070710.1"/>
    </source>
</evidence>
<evidence type="ECO:0000259" key="1">
    <source>
        <dbReference type="SMART" id="SM00748"/>
    </source>
</evidence>
<protein>
    <recommendedName>
        <fullName evidence="1">HEPN domain-containing protein</fullName>
    </recommendedName>
</protein>
<dbReference type="EMBL" id="AJWJ01000456">
    <property type="protein sequence ID" value="KAF2070710.1"/>
    <property type="molecule type" value="Genomic_DNA"/>
</dbReference>
<dbReference type="InterPro" id="IPR007842">
    <property type="entry name" value="HEPN_dom"/>
</dbReference>
<evidence type="ECO:0000313" key="3">
    <source>
        <dbReference type="Proteomes" id="UP000695562"/>
    </source>
</evidence>
<feature type="domain" description="HEPN" evidence="1">
    <location>
        <begin position="2552"/>
        <end position="2655"/>
    </location>
</feature>
<sequence length="2663" mass="307693">MKFTSGNAVEPYYKRISGILKKYHESTILKELLQNADDARATKVVIKLDNQSYNTDNLFAENDDFKKNMAEMQGPSLLIYNDAVFQEKDWVGIKSLGCGSKEMDLKSVGKFGLGINSVYHASDFLTIVSDQSLLIQDPLGKVSNNGLTMNFVEQPLESQNPNMTAPFKQFGCDMVNPFKGTIIRLPLRKQSSGLKKNPIQDYQPIFTEFIEQLKELLLFLQNISIVEVYFDNTLEFRVSITNHEEITRSGQRTLVQDYVSNIANSMDKYDIITFMNIIKKRNNLPIGTFIMELEYQYQNTKSSIRYCVSQGIVKNGLDKLTINDSNKLIPCGGVAVPLCTDEEMEGFQGIPFTFLPIGSLRYNVPFHFNGFFILSDARTDILFSSTTLEKSEEYLDSKWNENMLINIVPEIYNHNLNYLVTNNLVENIYTFFPVQEYVTEKDKLLSSAVLKRICQSSLFPDIKTKKYYTLQESKCVTSDHNQDICTVLHDRNITIYRLPSNLLKFIQDEGIPLTLVTKEYICVILNQYPLEQFNQSVLDYILSIDIIQRGLLNGLKVFPFVDNSINSIITKGNSFSFYYPDENQSTLLKPRAGKILFDRSKLEKYGTTIINQLSTYYNVLIMGSTDFLSLLKSSFPEIVGISTILSSLPSDFNQEAFWKCSVDKSSISDIVCVPATCRNIKYYVSPSYPELVLNSFGCTIEDIVVNLGYYKVDPSGKHESVVTSLDSYKNFVNGLNTYKVTCLGSSEKNKLRQFLLSSNNNQALSQRVFSLPIFTTSNDGFNSIDDYSTCTSWRDVSKYSNGKEFIIFEDNQSRLSTWPTKILSQIDVISTIILPNSNQYNTYDRISISQLILSDAAIFSEKSIIKQVCWVPNMNDSFSFVNDVFLLSHDKEKLLKYTSNGGNQIILKNLVENKEYFWQQLGVKTMFKNGDSDLIYDCLSNLPSLDLQTIKIAIPEVVDFMVRNQLVKDDFFIIPCVPVKKELSVGSITIPKISTVDFVSLKECYLDKYNDICCSVCNIADISPDCLASIEQYLPTPTINMVINHLQYFINLSKNTTPSPDQTEFSNSIENVVDKIYFQLDCSNDKIDELISKLEWVWVGSKFVSPKIVFQKGLTIDPFIFEIPDSLKKYTTLFSKTKIPMNPSFVHYSNILKHLYYTYSGQPLSLEDFEIAIQAMNNMSKLSPPQELPIIYLPSKDFILFDCKDLIFSQDDDLHPSLKQYSILHRKISLGISKKFKIKTSKDAIRKGKLVGKDFWQYKDIKYTIRNLIEEKYKVEYFLKEMVQNAEDSKATVLEILLDKRKYLIQEHDEDTQPNFKDYLSQSLVVYNDSIFSDEDIEKIQSLGDSNKRSSPLPIGIGFNSVYNFTNVPSLITRDSLYVFDPLENHFSVEESPGRSYEFNIRDQLKDEFQPLNYPNFDLDLDKKYEHTILRLPLRRSPTLLSKQTWDINSIQNIMKQYEKEAENCLLFQKYLKKITFSVIEDDKTNKSEIIFSVERTLKDNSFNSVQKDDSIQSYLNIFDMNNYYRPQPKSFSHYYFMDISKIENQHNKSSKLWFIGWKNGIEKNSILNSIKLEHPIVPFASIAMSVNDKVQGVPFTYINGLPLPIYTQLPVHINGSFILNSSPPDVFNNLPNDYKINLNDLSFMKGTENYKSVWNTEIVRELICPLYLEMMDHQDFKTLFLDRSDLASYFQLFPNSQTRLWSRVTEYFYQNVDKYNVFPLLDLEGEKLYFSWRSTGSLPQGMVSLSNNISLLNNSNIIKILVKDAGHIFMIPDWIYGKMVSKKNLMNPKNVSTFYKNLPVPFKLNRPPKPSLSLKENILDLCKYVTIDYLEGTPFMLLQDGQTCFRFQKNPEKLLYSSEFFSLLPLDDVFVHKDLCNLMFTSYPYSNLVLKLGFPDFFLNHLIPYLRKQTTYQGCLPILTSLKGSWEKFSSEHIQKLKKELFIPVLDNDNNVVNFNPASKYYSETVSSLINPKYHLPDIFYQSENILSNLNIRKSLKPSTIFKEFEALQYNPNETTFNNLYKYMETNLPRENFNEILDKIKFFKIIPCLLYGPTGSILEEFSSLSNSVDHSISILCFTILATRKTEFKLNFVGQNIYYEHFCNLLQNSSEWINNLVGLSSILKEVLSNLVNFDCSDTLPDTTLFPIGSQLVPIKDIICDPQNYYPFFSTVPSDFMYFRHQLEQIGFSKLSDASIVKKLQEMKGYRLDEKGIENLEALIKHLRKEYPPCLPDQTLCLRALTFIYREPETLDLLKRINIKGILYQVHKNFDDTYLFSLTDLVKEYLNEEKSKVKPIDNLIDFFDEKVLQTVSQQLRLINDQNNTLERLQTLKVYSGEIYSKFCFMDIEVTHQPKGSQYIYDPNSNSLYIQSQFCREINFCTYLTRIFSFNASILYKTSTEQEYDEYPFYLYSPGEMVIYRSNEESFENATIVEINNQCENDFMEMKLYFILTPSFEEPISVPQVHLYKIGSSTNYSLLQIEPQAVQTLYNETFGAFGDEFECKRIREFAKLSNIKLSPPKGGPKQFVPKFYTFRSEPKYSQTCTNPTMAASFIETSKMDLQAAQHCHNGGLYYHACLFAQQSVEKLFKSYCFKKGVPFELSRHTILYHLVEEDVDVSSAQLFTNYIPTRYPDGSSRPHYQYSFDDSKIALSTAQDLLKSMNPFL</sequence>
<keyword evidence="3" id="KW-1185">Reference proteome</keyword>
<dbReference type="Gene3D" id="1.20.120.330">
    <property type="entry name" value="Nucleotidyltransferases domain 2"/>
    <property type="match status" value="1"/>
</dbReference>
<dbReference type="PANTHER" id="PTHR15600:SF42">
    <property type="entry name" value="SACSIN"/>
    <property type="match status" value="1"/>
</dbReference>
<dbReference type="OrthoDB" id="19321at2759"/>
<dbReference type="InterPro" id="IPR052972">
    <property type="entry name" value="Sacsin_chaperone_reg"/>
</dbReference>
<dbReference type="Pfam" id="PF05168">
    <property type="entry name" value="HEPN"/>
    <property type="match status" value="1"/>
</dbReference>
<dbReference type="SUPFAM" id="SSF81593">
    <property type="entry name" value="Nucleotidyltransferase substrate binding subunit/domain"/>
    <property type="match status" value="1"/>
</dbReference>
<proteinExistence type="predicted"/>
<dbReference type="GO" id="GO:0030544">
    <property type="term" value="F:Hsp70 protein binding"/>
    <property type="evidence" value="ECO:0007669"/>
    <property type="project" value="TreeGrafter"/>
</dbReference>
<gene>
    <name evidence="2" type="ORF">CYY_007977</name>
</gene>
<dbReference type="InterPro" id="IPR036890">
    <property type="entry name" value="HATPase_C_sf"/>
</dbReference>
<organism evidence="2 3">
    <name type="scientific">Polysphondylium violaceum</name>
    <dbReference type="NCBI Taxonomy" id="133409"/>
    <lineage>
        <taxon>Eukaryota</taxon>
        <taxon>Amoebozoa</taxon>
        <taxon>Evosea</taxon>
        <taxon>Eumycetozoa</taxon>
        <taxon>Dictyostelia</taxon>
        <taxon>Dictyosteliales</taxon>
        <taxon>Dictyosteliaceae</taxon>
        <taxon>Polysphondylium</taxon>
    </lineage>
</organism>